<keyword evidence="1" id="KW-0732">Signal</keyword>
<evidence type="ECO:0000313" key="2">
    <source>
        <dbReference type="EMBL" id="KAG4411021.1"/>
    </source>
</evidence>
<organism evidence="2 3">
    <name type="scientific">Cadophora malorum</name>
    <dbReference type="NCBI Taxonomy" id="108018"/>
    <lineage>
        <taxon>Eukaryota</taxon>
        <taxon>Fungi</taxon>
        <taxon>Dikarya</taxon>
        <taxon>Ascomycota</taxon>
        <taxon>Pezizomycotina</taxon>
        <taxon>Leotiomycetes</taxon>
        <taxon>Helotiales</taxon>
        <taxon>Ploettnerulaceae</taxon>
        <taxon>Cadophora</taxon>
    </lineage>
</organism>
<evidence type="ECO:0000256" key="1">
    <source>
        <dbReference type="SAM" id="SignalP"/>
    </source>
</evidence>
<gene>
    <name evidence="2" type="ORF">IFR04_015839</name>
</gene>
<comment type="caution">
    <text evidence="2">The sequence shown here is derived from an EMBL/GenBank/DDBJ whole genome shotgun (WGS) entry which is preliminary data.</text>
</comment>
<dbReference type="AlphaFoldDB" id="A0A8H7T2E1"/>
<keyword evidence="3" id="KW-1185">Reference proteome</keyword>
<name>A0A8H7T2E1_9HELO</name>
<dbReference type="EMBL" id="JAFJYH010000535">
    <property type="protein sequence ID" value="KAG4411021.1"/>
    <property type="molecule type" value="Genomic_DNA"/>
</dbReference>
<dbReference type="OrthoDB" id="3477104at2759"/>
<feature type="chain" id="PRO_5034378824" evidence="1">
    <location>
        <begin position="18"/>
        <end position="128"/>
    </location>
</feature>
<reference evidence="2" key="1">
    <citation type="submission" date="2021-02" db="EMBL/GenBank/DDBJ databases">
        <title>Genome sequence Cadophora malorum strain M34.</title>
        <authorList>
            <person name="Stefanovic E."/>
            <person name="Vu D."/>
            <person name="Scully C."/>
            <person name="Dijksterhuis J."/>
            <person name="Roader J."/>
            <person name="Houbraken J."/>
        </authorList>
    </citation>
    <scope>NUCLEOTIDE SEQUENCE</scope>
    <source>
        <strain evidence="2">M34</strain>
    </source>
</reference>
<protein>
    <submittedName>
        <fullName evidence="2">Uncharacterized protein</fullName>
    </submittedName>
</protein>
<dbReference type="Proteomes" id="UP000664132">
    <property type="component" value="Unassembled WGS sequence"/>
</dbReference>
<feature type="signal peptide" evidence="1">
    <location>
        <begin position="1"/>
        <end position="17"/>
    </location>
</feature>
<proteinExistence type="predicted"/>
<sequence length="128" mass="14246">MKYLALTLSTLLTLATSLSLPTEMTENPAYILRKRQETGFKVHSCAIVGDGNAFCRTCDKKSCKSVKTLTHGKKYNFNCVCRGGECVDGLCGWDYAYEYNCWVWAGRTDDNCPTKGAKGLTECAFCKR</sequence>
<evidence type="ECO:0000313" key="3">
    <source>
        <dbReference type="Proteomes" id="UP000664132"/>
    </source>
</evidence>
<accession>A0A8H7T2E1</accession>